<protein>
    <submittedName>
        <fullName evidence="2">Uncharacterized protein</fullName>
    </submittedName>
</protein>
<keyword evidence="1" id="KW-0812">Transmembrane</keyword>
<sequence>MLQAVITHIDTNTETAILIADGKLYKAKISKDLEHITAGALAQIEIISAPSLFKYGACTIKEAQNLNFYDFNTKQCIATTQSNIEKDFDVLERIDDYMIVAESSSLPKAIQMIIDEGLKYNANMLYNVKISHKSYLLSKNARFIVSAKPAIVKHDEIEMKPGVHLDFDKRIVRRNSPNDASTRYIRVLLVCLLIIVLPILLRLGNLGTLSTDTSIILSCLGIMLSLAAGLYVNYNKECIYRVKEAHFKI</sequence>
<evidence type="ECO:0000313" key="3">
    <source>
        <dbReference type="Proteomes" id="UP000250086"/>
    </source>
</evidence>
<reference evidence="2 3" key="1">
    <citation type="submission" date="2018-06" db="EMBL/GenBank/DDBJ databases">
        <authorList>
            <consortium name="Pathogen Informatics"/>
            <person name="Doyle S."/>
        </authorList>
    </citation>
    <scope>NUCLEOTIDE SEQUENCE [LARGE SCALE GENOMIC DNA]</scope>
    <source>
        <strain evidence="2 3">NCTC13093</strain>
    </source>
</reference>
<dbReference type="EMBL" id="UAPV01000001">
    <property type="protein sequence ID" value="SPT69558.1"/>
    <property type="molecule type" value="Genomic_DNA"/>
</dbReference>
<feature type="transmembrane region" description="Helical" evidence="1">
    <location>
        <begin position="184"/>
        <end position="203"/>
    </location>
</feature>
<name>A0A2X0VJ95_9GAMM</name>
<feature type="transmembrane region" description="Helical" evidence="1">
    <location>
        <begin position="215"/>
        <end position="234"/>
    </location>
</feature>
<evidence type="ECO:0000256" key="1">
    <source>
        <dbReference type="SAM" id="Phobius"/>
    </source>
</evidence>
<keyword evidence="1" id="KW-1133">Transmembrane helix</keyword>
<proteinExistence type="predicted"/>
<keyword evidence="3" id="KW-1185">Reference proteome</keyword>
<gene>
    <name evidence="2" type="ORF">NCTC13093_00935</name>
</gene>
<dbReference type="AlphaFoldDB" id="A0A2X0VJ95"/>
<organism evidence="2 3">
    <name type="scientific">Anaerobiospirillum thomasii</name>
    <dbReference type="NCBI Taxonomy" id="179995"/>
    <lineage>
        <taxon>Bacteria</taxon>
        <taxon>Pseudomonadati</taxon>
        <taxon>Pseudomonadota</taxon>
        <taxon>Gammaproteobacteria</taxon>
        <taxon>Aeromonadales</taxon>
        <taxon>Succinivibrionaceae</taxon>
        <taxon>Anaerobiospirillum</taxon>
    </lineage>
</organism>
<dbReference type="RefSeq" id="WP_113743718.1">
    <property type="nucleotide sequence ID" value="NZ_UAPV01000001.1"/>
</dbReference>
<dbReference type="Proteomes" id="UP000250086">
    <property type="component" value="Unassembled WGS sequence"/>
</dbReference>
<evidence type="ECO:0000313" key="2">
    <source>
        <dbReference type="EMBL" id="SPT69558.1"/>
    </source>
</evidence>
<keyword evidence="1" id="KW-0472">Membrane</keyword>
<accession>A0A2X0VJ95</accession>